<dbReference type="EMBL" id="CP007441">
    <property type="protein sequence ID" value="AHL75929.1"/>
    <property type="molecule type" value="Genomic_DNA"/>
</dbReference>
<organism evidence="2 3">
    <name type="scientific">Stutzerimonas stutzeri</name>
    <name type="common">Pseudomonas stutzeri</name>
    <dbReference type="NCBI Taxonomy" id="316"/>
    <lineage>
        <taxon>Bacteria</taxon>
        <taxon>Pseudomonadati</taxon>
        <taxon>Pseudomonadota</taxon>
        <taxon>Gammaproteobacteria</taxon>
        <taxon>Pseudomonadales</taxon>
        <taxon>Pseudomonadaceae</taxon>
        <taxon>Stutzerimonas</taxon>
    </lineage>
</organism>
<name>W8QZZ3_STUST</name>
<dbReference type="KEGG" id="pstt:CH92_12835"/>
<gene>
    <name evidence="2" type="ORF">CH92_12835</name>
</gene>
<dbReference type="RefSeq" id="WP_025242131.1">
    <property type="nucleotide sequence ID" value="NZ_CP007441.1"/>
</dbReference>
<dbReference type="Proteomes" id="UP000019522">
    <property type="component" value="Chromosome"/>
</dbReference>
<evidence type="ECO:0000313" key="3">
    <source>
        <dbReference type="Proteomes" id="UP000019522"/>
    </source>
</evidence>
<evidence type="ECO:0000259" key="1">
    <source>
        <dbReference type="Pfam" id="PF13438"/>
    </source>
</evidence>
<accession>W8QZZ3</accession>
<dbReference type="Pfam" id="PF13438">
    <property type="entry name" value="DUF4113"/>
    <property type="match status" value="1"/>
</dbReference>
<dbReference type="AlphaFoldDB" id="W8QZZ3"/>
<sequence>MIIKAVQAGLQQVYREGFSYAKAQVMLLNLCRKNEYTPDLFAPEQPVKTERLMSTLDAINNRWGRGTLQPGRIAKPVEWAMRRELLYPAYTTRWSELMVAKAR</sequence>
<protein>
    <submittedName>
        <fullName evidence="2">Propanediol utilization protein</fullName>
    </submittedName>
</protein>
<feature type="domain" description="DUF4113" evidence="1">
    <location>
        <begin position="50"/>
        <end position="100"/>
    </location>
</feature>
<reference evidence="3" key="1">
    <citation type="journal article" date="2014" name="Genome Announc.">
        <title>Complete Genome Sequence of the Highly Transformable Pseudomonas stutzeri Strain 28a24.</title>
        <authorList>
            <person name="Smith B.A."/>
            <person name="Dougherty K.M."/>
            <person name="Baltrus D.A."/>
        </authorList>
    </citation>
    <scope>NUCLEOTIDE SEQUENCE [LARGE SCALE GENOMIC DNA]</scope>
    <source>
        <strain evidence="3">28a24</strain>
    </source>
</reference>
<proteinExistence type="predicted"/>
<reference evidence="2 3" key="2">
    <citation type="submission" date="2014-03" db="EMBL/GenBank/DDBJ databases">
        <authorList>
            <person name="Baltrus D."/>
            <person name="Dougherty K."/>
        </authorList>
    </citation>
    <scope>NUCLEOTIDE SEQUENCE</scope>
    <source>
        <strain evidence="2 3">28a24</strain>
    </source>
</reference>
<dbReference type="PATRIC" id="fig|316.77.peg.2571"/>
<dbReference type="InterPro" id="IPR025188">
    <property type="entry name" value="DUF4113"/>
</dbReference>
<evidence type="ECO:0000313" key="2">
    <source>
        <dbReference type="EMBL" id="AHL75929.1"/>
    </source>
</evidence>